<dbReference type="PROSITE" id="PS51257">
    <property type="entry name" value="PROKAR_LIPOPROTEIN"/>
    <property type="match status" value="1"/>
</dbReference>
<dbReference type="Pfam" id="PF01497">
    <property type="entry name" value="Peripla_BP_2"/>
    <property type="match status" value="1"/>
</dbReference>
<feature type="domain" description="Fe/B12 periplasmic-binding" evidence="3">
    <location>
        <begin position="60"/>
        <end position="334"/>
    </location>
</feature>
<evidence type="ECO:0000313" key="5">
    <source>
        <dbReference type="Proteomes" id="UP001596484"/>
    </source>
</evidence>
<dbReference type="InterPro" id="IPR050902">
    <property type="entry name" value="ABC_Transporter_SBP"/>
</dbReference>
<proteinExistence type="inferred from homology"/>
<dbReference type="Proteomes" id="UP001596484">
    <property type="component" value="Unassembled WGS sequence"/>
</dbReference>
<comment type="similarity">
    <text evidence="1">Belongs to the bacterial solute-binding protein 8 family.</text>
</comment>
<dbReference type="SUPFAM" id="SSF53807">
    <property type="entry name" value="Helical backbone' metal receptor"/>
    <property type="match status" value="1"/>
</dbReference>
<dbReference type="InterPro" id="IPR002491">
    <property type="entry name" value="ABC_transptr_periplasmic_BD"/>
</dbReference>
<dbReference type="PANTHER" id="PTHR30535:SF7">
    <property type="entry name" value="IRON(III) DICITRATE-BINDING PROTEIN"/>
    <property type="match status" value="1"/>
</dbReference>
<evidence type="ECO:0000313" key="4">
    <source>
        <dbReference type="EMBL" id="MFC7450210.1"/>
    </source>
</evidence>
<accession>A0ABW2S255</accession>
<gene>
    <name evidence="4" type="ORF">ACFQS9_20145</name>
</gene>
<dbReference type="RefSeq" id="WP_378407900.1">
    <property type="nucleotide sequence ID" value="NZ_JBHTCS010000024.1"/>
</dbReference>
<evidence type="ECO:0000256" key="1">
    <source>
        <dbReference type="ARBA" id="ARBA00008814"/>
    </source>
</evidence>
<dbReference type="PROSITE" id="PS50983">
    <property type="entry name" value="FE_B12_PBP"/>
    <property type="match status" value="1"/>
</dbReference>
<feature type="signal peptide" evidence="2">
    <location>
        <begin position="1"/>
        <end position="22"/>
    </location>
</feature>
<keyword evidence="2" id="KW-0732">Signal</keyword>
<dbReference type="PANTHER" id="PTHR30535">
    <property type="entry name" value="VITAMIN B12-BINDING PROTEIN"/>
    <property type="match status" value="1"/>
</dbReference>
<feature type="chain" id="PRO_5046481304" evidence="2">
    <location>
        <begin position="23"/>
        <end position="335"/>
    </location>
</feature>
<evidence type="ECO:0000256" key="2">
    <source>
        <dbReference type="SAM" id="SignalP"/>
    </source>
</evidence>
<dbReference type="EMBL" id="JBHTCS010000024">
    <property type="protein sequence ID" value="MFC7450210.1"/>
    <property type="molecule type" value="Genomic_DNA"/>
</dbReference>
<organism evidence="4 5">
    <name type="scientific">Rhodococcus daqingensis</name>
    <dbReference type="NCBI Taxonomy" id="2479363"/>
    <lineage>
        <taxon>Bacteria</taxon>
        <taxon>Bacillati</taxon>
        <taxon>Actinomycetota</taxon>
        <taxon>Actinomycetes</taxon>
        <taxon>Mycobacteriales</taxon>
        <taxon>Nocardiaceae</taxon>
        <taxon>Rhodococcus</taxon>
    </lineage>
</organism>
<sequence>MNLTSKRRGIASVALVLGLALAGCSKGESVTERADAADFAEPVHITNCERAATFDAPPQRIVSMNDHVTETLILMGVGDRIVGMGYGEQPNPLPETADRFRKIPSLGKEYPTAEQIRDLEPDLIVGGMRSAFDAKEGRDRDQFEKEGIATFLFSEYCGKGFPSIGLLENDFAQLGEILGAEAEASTLTERVTEPLERVRSTLAAAGAQPVPTFFYDGGEAEPLSIGGVGIGNLIAEYAGARNITSEGQKPYTTTTWETVGERAPEAIVVLDYGNAPVAQKLEYLRSQPIASATPAVRNNRIVVVPLDDFFESPRMVTSVETIAKALHPGVFGGQG</sequence>
<name>A0ABW2S255_9NOCA</name>
<protein>
    <submittedName>
        <fullName evidence="4">ABC transporter substrate-binding protein</fullName>
    </submittedName>
</protein>
<keyword evidence="5" id="KW-1185">Reference proteome</keyword>
<reference evidence="5" key="1">
    <citation type="journal article" date="2019" name="Int. J. Syst. Evol. Microbiol.">
        <title>The Global Catalogue of Microorganisms (GCM) 10K type strain sequencing project: providing services to taxonomists for standard genome sequencing and annotation.</title>
        <authorList>
            <consortium name="The Broad Institute Genomics Platform"/>
            <consortium name="The Broad Institute Genome Sequencing Center for Infectious Disease"/>
            <person name="Wu L."/>
            <person name="Ma J."/>
        </authorList>
    </citation>
    <scope>NUCLEOTIDE SEQUENCE [LARGE SCALE GENOMIC DNA]</scope>
    <source>
        <strain evidence="5">ICMP 19430</strain>
    </source>
</reference>
<comment type="caution">
    <text evidence="4">The sequence shown here is derived from an EMBL/GenBank/DDBJ whole genome shotgun (WGS) entry which is preliminary data.</text>
</comment>
<evidence type="ECO:0000259" key="3">
    <source>
        <dbReference type="PROSITE" id="PS50983"/>
    </source>
</evidence>
<dbReference type="Gene3D" id="3.40.50.1980">
    <property type="entry name" value="Nitrogenase molybdenum iron protein domain"/>
    <property type="match status" value="2"/>
</dbReference>